<organism evidence="1 2">
    <name type="scientific">Actinidia rufa</name>
    <dbReference type="NCBI Taxonomy" id="165716"/>
    <lineage>
        <taxon>Eukaryota</taxon>
        <taxon>Viridiplantae</taxon>
        <taxon>Streptophyta</taxon>
        <taxon>Embryophyta</taxon>
        <taxon>Tracheophyta</taxon>
        <taxon>Spermatophyta</taxon>
        <taxon>Magnoliopsida</taxon>
        <taxon>eudicotyledons</taxon>
        <taxon>Gunneridae</taxon>
        <taxon>Pentapetalae</taxon>
        <taxon>asterids</taxon>
        <taxon>Ericales</taxon>
        <taxon>Actinidiaceae</taxon>
        <taxon>Actinidia</taxon>
    </lineage>
</organism>
<protein>
    <submittedName>
        <fullName evidence="1">Uncharacterized protein</fullName>
    </submittedName>
</protein>
<comment type="caution">
    <text evidence="1">The sequence shown here is derived from an EMBL/GenBank/DDBJ whole genome shotgun (WGS) entry which is preliminary data.</text>
</comment>
<proteinExistence type="predicted"/>
<dbReference type="Proteomes" id="UP000585474">
    <property type="component" value="Unassembled WGS sequence"/>
</dbReference>
<evidence type="ECO:0000313" key="2">
    <source>
        <dbReference type="Proteomes" id="UP000585474"/>
    </source>
</evidence>
<name>A0A7J0EEK0_9ERIC</name>
<sequence>MTEAEETWRFCEAAAGARDWIVEGETMKYLEMVAPLCLLVDEARERSTELESSMDVEKCSAL</sequence>
<accession>A0A7J0EEK0</accession>
<evidence type="ECO:0000313" key="1">
    <source>
        <dbReference type="EMBL" id="GFY84762.1"/>
    </source>
</evidence>
<gene>
    <name evidence="1" type="ORF">Acr_03g0015360</name>
</gene>
<reference evidence="1 2" key="1">
    <citation type="submission" date="2019-07" db="EMBL/GenBank/DDBJ databases">
        <title>De Novo Assembly of kiwifruit Actinidia rufa.</title>
        <authorList>
            <person name="Sugita-Konishi S."/>
            <person name="Sato K."/>
            <person name="Mori E."/>
            <person name="Abe Y."/>
            <person name="Kisaki G."/>
            <person name="Hamano K."/>
            <person name="Suezawa K."/>
            <person name="Otani M."/>
            <person name="Fukuda T."/>
            <person name="Manabe T."/>
            <person name="Gomi K."/>
            <person name="Tabuchi M."/>
            <person name="Akimitsu K."/>
            <person name="Kataoka I."/>
        </authorList>
    </citation>
    <scope>NUCLEOTIDE SEQUENCE [LARGE SCALE GENOMIC DNA]</scope>
    <source>
        <strain evidence="2">cv. Fuchu</strain>
    </source>
</reference>
<dbReference type="AlphaFoldDB" id="A0A7J0EEK0"/>
<dbReference type="EMBL" id="BJWL01000003">
    <property type="protein sequence ID" value="GFY84762.1"/>
    <property type="molecule type" value="Genomic_DNA"/>
</dbReference>
<keyword evidence="2" id="KW-1185">Reference proteome</keyword>